<comment type="catalytic activity">
    <reaction evidence="6">
        <text>hydrogencarbonate + H(+) = CO2 + H2O</text>
        <dbReference type="Rhea" id="RHEA:10748"/>
        <dbReference type="ChEBI" id="CHEBI:15377"/>
        <dbReference type="ChEBI" id="CHEBI:15378"/>
        <dbReference type="ChEBI" id="CHEBI:16526"/>
        <dbReference type="ChEBI" id="CHEBI:17544"/>
        <dbReference type="EC" id="4.2.1.1"/>
    </reaction>
</comment>
<dbReference type="InterPro" id="IPR001765">
    <property type="entry name" value="Carbonic_anhydrase"/>
</dbReference>
<dbReference type="SUPFAM" id="SSF53056">
    <property type="entry name" value="beta-carbonic anhydrase, cab"/>
    <property type="match status" value="1"/>
</dbReference>
<dbReference type="Pfam" id="PF00484">
    <property type="entry name" value="Pro_CA"/>
    <property type="match status" value="1"/>
</dbReference>
<dbReference type="PANTHER" id="PTHR11002:SF76">
    <property type="entry name" value="CARBONIC ANHYDRASE"/>
    <property type="match status" value="1"/>
</dbReference>
<dbReference type="RefSeq" id="WP_094474391.1">
    <property type="nucleotide sequence ID" value="NZ_NOXT01000118.1"/>
</dbReference>
<evidence type="ECO:0000313" key="9">
    <source>
        <dbReference type="Proteomes" id="UP000216991"/>
    </source>
</evidence>
<dbReference type="InterPro" id="IPR036874">
    <property type="entry name" value="Carbonic_anhydrase_sf"/>
</dbReference>
<dbReference type="EC" id="4.2.1.1" evidence="2"/>
<reference evidence="8 9" key="1">
    <citation type="submission" date="2017-07" db="EMBL/GenBank/DDBJ databases">
        <title>Sandarakinorhabdus cyanobacteriorum sp. nov., a novel bacterium isolated from cyanobacterial aggregates in a eutrophic lake.</title>
        <authorList>
            <person name="Cai H."/>
        </authorList>
    </citation>
    <scope>NUCLEOTIDE SEQUENCE [LARGE SCALE GENOMIC DNA]</scope>
    <source>
        <strain evidence="8 9">TH057</strain>
    </source>
</reference>
<dbReference type="Gene3D" id="3.40.1050.10">
    <property type="entry name" value="Carbonic anhydrase"/>
    <property type="match status" value="1"/>
</dbReference>
<keyword evidence="4 7" id="KW-0862">Zinc</keyword>
<dbReference type="EMBL" id="NOXT01000118">
    <property type="protein sequence ID" value="OYQ26412.1"/>
    <property type="molecule type" value="Genomic_DNA"/>
</dbReference>
<dbReference type="AlphaFoldDB" id="A0A255YB20"/>
<evidence type="ECO:0000256" key="7">
    <source>
        <dbReference type="PIRSR" id="PIRSR601765-1"/>
    </source>
</evidence>
<sequence length="212" mass="23798">MKEVDQLLLSNRAWAAEMLAENPEFFNRNINWQRPVFLWIGCSDSRVAPDQMTQAVPGGLFVHRNIANLVYPDDRNLMAVLHYAINVLEVSHVVICGHYGCGGIQAALDGAPDGPIAHWLEHARQVLDDHRPEIMALPEGEARVNRMVEVNVRDQLLHLARTGPVQAAFAAGRELTLHGWVYDLRDGHIKPLMRITGETVLDEVPKPERVLL</sequence>
<feature type="binding site" evidence="7">
    <location>
        <position position="101"/>
    </location>
    <ligand>
        <name>Zn(2+)</name>
        <dbReference type="ChEBI" id="CHEBI:29105"/>
    </ligand>
</feature>
<keyword evidence="5" id="KW-0456">Lyase</keyword>
<proteinExistence type="inferred from homology"/>
<organism evidence="8 9">
    <name type="scientific">Sandarakinorhabdus cyanobacteriorum</name>
    <dbReference type="NCBI Taxonomy" id="1981098"/>
    <lineage>
        <taxon>Bacteria</taxon>
        <taxon>Pseudomonadati</taxon>
        <taxon>Pseudomonadota</taxon>
        <taxon>Alphaproteobacteria</taxon>
        <taxon>Sphingomonadales</taxon>
        <taxon>Sphingosinicellaceae</taxon>
        <taxon>Sandarakinorhabdus</taxon>
    </lineage>
</organism>
<feature type="binding site" evidence="7">
    <location>
        <position position="98"/>
    </location>
    <ligand>
        <name>Zn(2+)</name>
        <dbReference type="ChEBI" id="CHEBI:29105"/>
    </ligand>
</feature>
<accession>A0A255YB20</accession>
<comment type="similarity">
    <text evidence="1">Belongs to the beta-class carbonic anhydrase family.</text>
</comment>
<dbReference type="CDD" id="cd00883">
    <property type="entry name" value="beta_CA_cladeA"/>
    <property type="match status" value="1"/>
</dbReference>
<evidence type="ECO:0000256" key="3">
    <source>
        <dbReference type="ARBA" id="ARBA00022723"/>
    </source>
</evidence>
<comment type="cofactor">
    <cofactor evidence="7">
        <name>Zn(2+)</name>
        <dbReference type="ChEBI" id="CHEBI:29105"/>
    </cofactor>
    <text evidence="7">Binds 1 zinc ion per subunit.</text>
</comment>
<dbReference type="Proteomes" id="UP000216991">
    <property type="component" value="Unassembled WGS sequence"/>
</dbReference>
<feature type="binding site" evidence="7">
    <location>
        <position position="44"/>
    </location>
    <ligand>
        <name>Zn(2+)</name>
        <dbReference type="ChEBI" id="CHEBI:29105"/>
    </ligand>
</feature>
<protein>
    <recommendedName>
        <fullName evidence="2">carbonic anhydrase</fullName>
        <ecNumber evidence="2">4.2.1.1</ecNumber>
    </recommendedName>
</protein>
<evidence type="ECO:0000313" key="8">
    <source>
        <dbReference type="EMBL" id="OYQ26412.1"/>
    </source>
</evidence>
<dbReference type="OrthoDB" id="9797527at2"/>
<dbReference type="GO" id="GO:0008270">
    <property type="term" value="F:zinc ion binding"/>
    <property type="evidence" value="ECO:0007669"/>
    <property type="project" value="InterPro"/>
</dbReference>
<evidence type="ECO:0000256" key="4">
    <source>
        <dbReference type="ARBA" id="ARBA00022833"/>
    </source>
</evidence>
<keyword evidence="3 7" id="KW-0479">Metal-binding</keyword>
<gene>
    <name evidence="8" type="ORF">CHU93_12065</name>
</gene>
<dbReference type="PANTHER" id="PTHR11002">
    <property type="entry name" value="CARBONIC ANHYDRASE"/>
    <property type="match status" value="1"/>
</dbReference>
<evidence type="ECO:0000256" key="2">
    <source>
        <dbReference type="ARBA" id="ARBA00012925"/>
    </source>
</evidence>
<dbReference type="GO" id="GO:0015976">
    <property type="term" value="P:carbon utilization"/>
    <property type="evidence" value="ECO:0007669"/>
    <property type="project" value="InterPro"/>
</dbReference>
<dbReference type="SMART" id="SM00947">
    <property type="entry name" value="Pro_CA"/>
    <property type="match status" value="1"/>
</dbReference>
<feature type="binding site" evidence="7">
    <location>
        <position position="42"/>
    </location>
    <ligand>
        <name>Zn(2+)</name>
        <dbReference type="ChEBI" id="CHEBI:29105"/>
    </ligand>
</feature>
<evidence type="ECO:0000256" key="6">
    <source>
        <dbReference type="ARBA" id="ARBA00048348"/>
    </source>
</evidence>
<dbReference type="InterPro" id="IPR015892">
    <property type="entry name" value="Carbonic_anhydrase_CS"/>
</dbReference>
<keyword evidence="9" id="KW-1185">Reference proteome</keyword>
<comment type="caution">
    <text evidence="8">The sequence shown here is derived from an EMBL/GenBank/DDBJ whole genome shotgun (WGS) entry which is preliminary data.</text>
</comment>
<evidence type="ECO:0000256" key="5">
    <source>
        <dbReference type="ARBA" id="ARBA00023239"/>
    </source>
</evidence>
<dbReference type="GO" id="GO:0004089">
    <property type="term" value="F:carbonate dehydratase activity"/>
    <property type="evidence" value="ECO:0007669"/>
    <property type="project" value="UniProtKB-EC"/>
</dbReference>
<name>A0A255YB20_9SPHN</name>
<evidence type="ECO:0000256" key="1">
    <source>
        <dbReference type="ARBA" id="ARBA00006217"/>
    </source>
</evidence>
<dbReference type="PROSITE" id="PS00704">
    <property type="entry name" value="PROK_CO2_ANHYDRASE_1"/>
    <property type="match status" value="1"/>
</dbReference>